<accession>A0A094PWM1</accession>
<dbReference type="SUPFAM" id="SSF56601">
    <property type="entry name" value="beta-lactamase/transpeptidase-like"/>
    <property type="match status" value="1"/>
</dbReference>
<dbReference type="GO" id="GO:0006508">
    <property type="term" value="P:proteolysis"/>
    <property type="evidence" value="ECO:0007669"/>
    <property type="project" value="InterPro"/>
</dbReference>
<keyword evidence="2" id="KW-0378">Hydrolase</keyword>
<gene>
    <name evidence="3" type="ORF">GM50_20675</name>
</gene>
<dbReference type="GO" id="GO:0004185">
    <property type="term" value="F:serine-type carboxypeptidase activity"/>
    <property type="evidence" value="ECO:0007669"/>
    <property type="project" value="InterPro"/>
</dbReference>
<sequence length="400" mass="43194">MKKIIGVALSALLCGVFLGAPTSAFDPVRAATVFTNLAKDPDLKNPSVILIDASTKEVVFESNSSAARKPASTLKLLAGASVARYLDPKMRFQTSLSLSTESSSVVIQGDMDPWATFNAYNAKRLGQTSLKYLAYRGHAELEAQAGVPVKKMTIYYNGIYDSEAKNMKVYLRSKKVAVTVKPVSANEAQNLVSEPVINSISPSVLQMTHYFMKWSDNILSERMARLAAKSAGYPQNTTGIRAVFKKVLAEMEIDSSKLVVKDGSGLSHDNRLTAKLLGDLLLEVYENPDYKLVADSLPSGGINGTLNERFIKTAPQAVGLVRAKTGTLNGTVTLAGYIESADREYIFVVIADRLSRSYSASKIARDTLDRYLGKIALPLIPVIPAPVVTETATVTSSTTP</sequence>
<evidence type="ECO:0000256" key="1">
    <source>
        <dbReference type="ARBA" id="ARBA00006096"/>
    </source>
</evidence>
<name>A0A094PWM1_9ZZZZ</name>
<dbReference type="Gene3D" id="3.40.710.10">
    <property type="entry name" value="DD-peptidase/beta-lactamase superfamily"/>
    <property type="match status" value="2"/>
</dbReference>
<evidence type="ECO:0008006" key="4">
    <source>
        <dbReference type="Google" id="ProtNLM"/>
    </source>
</evidence>
<dbReference type="GO" id="GO:0000270">
    <property type="term" value="P:peptidoglycan metabolic process"/>
    <property type="evidence" value="ECO:0007669"/>
    <property type="project" value="TreeGrafter"/>
</dbReference>
<dbReference type="InterPro" id="IPR000667">
    <property type="entry name" value="Peptidase_S13"/>
</dbReference>
<dbReference type="Pfam" id="PF02113">
    <property type="entry name" value="Peptidase_S13"/>
    <property type="match status" value="2"/>
</dbReference>
<dbReference type="PANTHER" id="PTHR30023:SF0">
    <property type="entry name" value="PENICILLIN-SENSITIVE CARBOXYPEPTIDASE A"/>
    <property type="match status" value="1"/>
</dbReference>
<comment type="caution">
    <text evidence="3">The sequence shown here is derived from an EMBL/GenBank/DDBJ whole genome shotgun (WGS) entry which is preliminary data.</text>
</comment>
<organism evidence="3">
    <name type="scientific">freshwater metagenome</name>
    <dbReference type="NCBI Taxonomy" id="449393"/>
    <lineage>
        <taxon>unclassified sequences</taxon>
        <taxon>metagenomes</taxon>
        <taxon>ecological metagenomes</taxon>
    </lineage>
</organism>
<dbReference type="PANTHER" id="PTHR30023">
    <property type="entry name" value="D-ALANYL-D-ALANINE CARBOXYPEPTIDASE"/>
    <property type="match status" value="1"/>
</dbReference>
<proteinExistence type="inferred from homology"/>
<comment type="similarity">
    <text evidence="1">Belongs to the peptidase S13 family.</text>
</comment>
<dbReference type="AlphaFoldDB" id="A0A094PWM1"/>
<dbReference type="InterPro" id="IPR012338">
    <property type="entry name" value="Beta-lactam/transpept-like"/>
</dbReference>
<reference evidence="3" key="1">
    <citation type="submission" date="2014-05" db="EMBL/GenBank/DDBJ databases">
        <title>Key roles for freshwater Actinobacteria revealed by deep metagenomic sequencing.</title>
        <authorList>
            <person name="Ghai R."/>
            <person name="Mizuno C.M."/>
            <person name="Picazo A."/>
            <person name="Camacho A."/>
            <person name="Rodriguez-Valera F."/>
        </authorList>
    </citation>
    <scope>NUCLEOTIDE SEQUENCE</scope>
</reference>
<protein>
    <recommendedName>
        <fullName evidence="4">Peptidase S11 D-alanyl-D-alanine carboxypeptidase A N-terminal domain-containing protein</fullName>
    </recommendedName>
</protein>
<dbReference type="EMBL" id="JNSK01000141">
    <property type="protein sequence ID" value="KGA14109.1"/>
    <property type="molecule type" value="Genomic_DNA"/>
</dbReference>
<evidence type="ECO:0000256" key="2">
    <source>
        <dbReference type="ARBA" id="ARBA00022801"/>
    </source>
</evidence>
<evidence type="ECO:0000313" key="3">
    <source>
        <dbReference type="EMBL" id="KGA14109.1"/>
    </source>
</evidence>
<dbReference type="PRINTS" id="PR00922">
    <property type="entry name" value="DADACBPTASE3"/>
</dbReference>